<evidence type="ECO:0000313" key="7">
    <source>
        <dbReference type="EMBL" id="KAJ1129053.1"/>
    </source>
</evidence>
<dbReference type="PANTHER" id="PTHR11814">
    <property type="entry name" value="SULFATE TRANSPORTER"/>
    <property type="match status" value="1"/>
</dbReference>
<dbReference type="Pfam" id="PF01740">
    <property type="entry name" value="STAS"/>
    <property type="match status" value="1"/>
</dbReference>
<feature type="transmembrane region" description="Helical" evidence="5">
    <location>
        <begin position="159"/>
        <end position="183"/>
    </location>
</feature>
<keyword evidence="4 5" id="KW-0472">Membrane</keyword>
<dbReference type="GO" id="GO:0016020">
    <property type="term" value="C:membrane"/>
    <property type="evidence" value="ECO:0007669"/>
    <property type="project" value="UniProtKB-SubCell"/>
</dbReference>
<dbReference type="InterPro" id="IPR002645">
    <property type="entry name" value="STAS_dom"/>
</dbReference>
<comment type="subcellular location">
    <subcellularLocation>
        <location evidence="1">Membrane</location>
        <topology evidence="1">Multi-pass membrane protein</topology>
    </subcellularLocation>
</comment>
<dbReference type="Pfam" id="PF00916">
    <property type="entry name" value="Sulfate_transp"/>
    <property type="match status" value="1"/>
</dbReference>
<dbReference type="Proteomes" id="UP001066276">
    <property type="component" value="Chromosome 7"/>
</dbReference>
<dbReference type="AlphaFoldDB" id="A0AAV7PLB2"/>
<accession>A0AAV7PLB2</accession>
<evidence type="ECO:0000259" key="6">
    <source>
        <dbReference type="PROSITE" id="PS50801"/>
    </source>
</evidence>
<name>A0AAV7PLB2_PLEWA</name>
<dbReference type="SUPFAM" id="SSF52091">
    <property type="entry name" value="SpoIIaa-like"/>
    <property type="match status" value="1"/>
</dbReference>
<keyword evidence="3 5" id="KW-1133">Transmembrane helix</keyword>
<dbReference type="PROSITE" id="PS50801">
    <property type="entry name" value="STAS"/>
    <property type="match status" value="1"/>
</dbReference>
<feature type="transmembrane region" description="Helical" evidence="5">
    <location>
        <begin position="438"/>
        <end position="460"/>
    </location>
</feature>
<comment type="caution">
    <text evidence="7">The sequence shown here is derived from an EMBL/GenBank/DDBJ whole genome shotgun (WGS) entry which is preliminary data.</text>
</comment>
<dbReference type="PROSITE" id="PS01130">
    <property type="entry name" value="SLC26A"/>
    <property type="match status" value="1"/>
</dbReference>
<sequence>MRLGNKAQYLGTKVDLLKKASGVCRWSRDEEGIVEGKNTRETGTEVQVSGIKDGGDRKGQRWRRRRVARKIKCWCGDDVAAEGWLQMDLIAGLTVGLTVVPQSLAYAEVAGLPVQYGLYASFMGCFIYCFLGTSKDITLGPTAIMSLLVSLYTHKDPTYAVLLAFLSGCIQLAMAVLHLGFLLQFISYPVIKGFTLAASLTIGFSQVKNILGLHDIPRQFFLQVYRTFQEIGETRVGDTLLGLICLILLLVLTWMKGRLPRLFRGIPIWLKLCNLIVWVTATARNALVVIVAGLAAYSFEVMGYQPFILTGKTAQGLPCLQLPPFSEETSNGTIPFIQMVQDIGSGLAVVPLMGLVESIAIAKAFASQNNYRIDPNQELLAIGLTNVAGSFVSSYPVTGSFGRTSVNSQTGVCTPAGGLLTGAIVLLSLAYLTPLFYYIPNAALAAVIICAVAPMFDVSIFKTLWKVKKLDLIPLCVTFLLGLWEVHYGVIAGVIVSGILTLYPIARPPTKVSHQKCLLVQPQGGLSFLSIEYIRNMIYEGALEGLLPCSVVLDCSLVNSIDYTVVVEIEDLLQEFHNKGVSIMFSSIQAPVLQVLLSANLKGFRHFPSLEDAEAASQEEWASYNN</sequence>
<organism evidence="7 8">
    <name type="scientific">Pleurodeles waltl</name>
    <name type="common">Iberian ribbed newt</name>
    <dbReference type="NCBI Taxonomy" id="8319"/>
    <lineage>
        <taxon>Eukaryota</taxon>
        <taxon>Metazoa</taxon>
        <taxon>Chordata</taxon>
        <taxon>Craniata</taxon>
        <taxon>Vertebrata</taxon>
        <taxon>Euteleostomi</taxon>
        <taxon>Amphibia</taxon>
        <taxon>Batrachia</taxon>
        <taxon>Caudata</taxon>
        <taxon>Salamandroidea</taxon>
        <taxon>Salamandridae</taxon>
        <taxon>Pleurodelinae</taxon>
        <taxon>Pleurodeles</taxon>
    </lineage>
</organism>
<evidence type="ECO:0000256" key="2">
    <source>
        <dbReference type="ARBA" id="ARBA00022692"/>
    </source>
</evidence>
<dbReference type="Gene3D" id="3.30.750.24">
    <property type="entry name" value="STAS domain"/>
    <property type="match status" value="1"/>
</dbReference>
<protein>
    <recommendedName>
        <fullName evidence="6">STAS domain-containing protein</fullName>
    </recommendedName>
</protein>
<feature type="transmembrane region" description="Helical" evidence="5">
    <location>
        <begin position="137"/>
        <end position="153"/>
    </location>
</feature>
<dbReference type="InterPro" id="IPR018045">
    <property type="entry name" value="S04_transporter_CS"/>
</dbReference>
<dbReference type="InterPro" id="IPR001902">
    <property type="entry name" value="SLC26A/SulP_fam"/>
</dbReference>
<evidence type="ECO:0000256" key="4">
    <source>
        <dbReference type="ARBA" id="ARBA00023136"/>
    </source>
</evidence>
<keyword evidence="2 5" id="KW-0812">Transmembrane</keyword>
<evidence type="ECO:0000256" key="5">
    <source>
        <dbReference type="SAM" id="Phobius"/>
    </source>
</evidence>
<feature type="transmembrane region" description="Helical" evidence="5">
    <location>
        <begin position="412"/>
        <end position="432"/>
    </location>
</feature>
<dbReference type="InterPro" id="IPR036513">
    <property type="entry name" value="STAS_dom_sf"/>
</dbReference>
<dbReference type="GO" id="GO:0008271">
    <property type="term" value="F:secondary active sulfate transmembrane transporter activity"/>
    <property type="evidence" value="ECO:0007669"/>
    <property type="project" value="InterPro"/>
</dbReference>
<feature type="transmembrane region" description="Helical" evidence="5">
    <location>
        <begin position="472"/>
        <end position="505"/>
    </location>
</feature>
<dbReference type="EMBL" id="JANPWB010000011">
    <property type="protein sequence ID" value="KAJ1129053.1"/>
    <property type="molecule type" value="Genomic_DNA"/>
</dbReference>
<dbReference type="CDD" id="cd07042">
    <property type="entry name" value="STAS_SulP_like_sulfate_transporter"/>
    <property type="match status" value="1"/>
</dbReference>
<reference evidence="7" key="1">
    <citation type="journal article" date="2022" name="bioRxiv">
        <title>Sequencing and chromosome-scale assembly of the giantPleurodeles waltlgenome.</title>
        <authorList>
            <person name="Brown T."/>
            <person name="Elewa A."/>
            <person name="Iarovenko S."/>
            <person name="Subramanian E."/>
            <person name="Araus A.J."/>
            <person name="Petzold A."/>
            <person name="Susuki M."/>
            <person name="Suzuki K.-i.T."/>
            <person name="Hayashi T."/>
            <person name="Toyoda A."/>
            <person name="Oliveira C."/>
            <person name="Osipova E."/>
            <person name="Leigh N.D."/>
            <person name="Simon A."/>
            <person name="Yun M.H."/>
        </authorList>
    </citation>
    <scope>NUCLEOTIDE SEQUENCE</scope>
    <source>
        <strain evidence="7">20211129_DDA</strain>
        <tissue evidence="7">Liver</tissue>
    </source>
</reference>
<dbReference type="InterPro" id="IPR011547">
    <property type="entry name" value="SLC26A/SulP_dom"/>
</dbReference>
<evidence type="ECO:0000256" key="1">
    <source>
        <dbReference type="ARBA" id="ARBA00004141"/>
    </source>
</evidence>
<evidence type="ECO:0000256" key="3">
    <source>
        <dbReference type="ARBA" id="ARBA00022989"/>
    </source>
</evidence>
<keyword evidence="8" id="KW-1185">Reference proteome</keyword>
<proteinExistence type="predicted"/>
<evidence type="ECO:0000313" key="8">
    <source>
        <dbReference type="Proteomes" id="UP001066276"/>
    </source>
</evidence>
<feature type="transmembrane region" description="Helical" evidence="5">
    <location>
        <begin position="236"/>
        <end position="255"/>
    </location>
</feature>
<feature type="transmembrane region" description="Helical" evidence="5">
    <location>
        <begin position="275"/>
        <end position="297"/>
    </location>
</feature>
<gene>
    <name evidence="7" type="ORF">NDU88_007424</name>
</gene>
<feature type="domain" description="STAS" evidence="6">
    <location>
        <begin position="518"/>
        <end position="620"/>
    </location>
</feature>